<reference evidence="1 2" key="1">
    <citation type="submission" date="2016-12" db="EMBL/GenBank/DDBJ databases">
        <title>Trade-off between light-utilization and light-protection in marine flavobacteria.</title>
        <authorList>
            <person name="Kumagai Y."/>
            <person name="Yoshizawa S."/>
            <person name="Kogure K."/>
            <person name="Iwasaki W."/>
        </authorList>
    </citation>
    <scope>NUCLEOTIDE SEQUENCE [LARGE SCALE GENOMIC DNA]</scope>
    <source>
        <strain evidence="1 2">KCTC 12100</strain>
    </source>
</reference>
<dbReference type="Proteomes" id="UP000247345">
    <property type="component" value="Unassembled WGS sequence"/>
</dbReference>
<dbReference type="OrthoDB" id="9797415at2"/>
<sequence length="203" mass="23896">MIKNIIFDFGDIFINLDKKKFAKELQNLGISQESEANLPILNDYEMGLISTEEFVAFFEAKFNVPKEKLIKAWNSILLDFPEKRLKFIQELSESNKYRLFLLSNTNDLHISWVKNDWKLALYTAFKGCFEQFYLTHEIHLRKPNLNIYEFVLNENNLIAEETLFIDDTKENTDAANSLGIHVWNLIPGQEDVTELFVKKEFLF</sequence>
<comment type="caution">
    <text evidence="1">The sequence shown here is derived from an EMBL/GenBank/DDBJ whole genome shotgun (WGS) entry which is preliminary data.</text>
</comment>
<proteinExistence type="predicted"/>
<dbReference type="InterPro" id="IPR036412">
    <property type="entry name" value="HAD-like_sf"/>
</dbReference>
<dbReference type="NCBIfam" id="TIGR01509">
    <property type="entry name" value="HAD-SF-IA-v3"/>
    <property type="match status" value="1"/>
</dbReference>
<dbReference type="RefSeq" id="WP_105048165.1">
    <property type="nucleotide sequence ID" value="NZ_CP150661.1"/>
</dbReference>
<gene>
    <name evidence="1" type="ORF">BTO14_04220</name>
</gene>
<dbReference type="SFLD" id="SFLDS00003">
    <property type="entry name" value="Haloacid_Dehalogenase"/>
    <property type="match status" value="1"/>
</dbReference>
<accession>A0A2P6CC69</accession>
<dbReference type="InterPro" id="IPR041492">
    <property type="entry name" value="HAD_2"/>
</dbReference>
<protein>
    <submittedName>
        <fullName evidence="1">Haloacid dehalogenase</fullName>
    </submittedName>
</protein>
<dbReference type="Gene3D" id="1.10.150.240">
    <property type="entry name" value="Putative phosphatase, domain 2"/>
    <property type="match status" value="1"/>
</dbReference>
<keyword evidence="2" id="KW-1185">Reference proteome</keyword>
<dbReference type="PANTHER" id="PTHR43611">
    <property type="entry name" value="ALPHA-D-GLUCOSE 1-PHOSPHATE PHOSPHATASE"/>
    <property type="match status" value="1"/>
</dbReference>
<dbReference type="InterPro" id="IPR023214">
    <property type="entry name" value="HAD_sf"/>
</dbReference>
<dbReference type="SFLD" id="SFLDG01129">
    <property type="entry name" value="C1.5:_HAD__Beta-PGM__Phosphata"/>
    <property type="match status" value="1"/>
</dbReference>
<dbReference type="EMBL" id="MSCK01000001">
    <property type="protein sequence ID" value="PQJ72504.1"/>
    <property type="molecule type" value="Genomic_DNA"/>
</dbReference>
<dbReference type="PANTHER" id="PTHR43611:SF3">
    <property type="entry name" value="FLAVIN MONONUCLEOTIDE HYDROLASE 1, CHLOROPLATIC"/>
    <property type="match status" value="1"/>
</dbReference>
<evidence type="ECO:0000313" key="1">
    <source>
        <dbReference type="EMBL" id="PQJ72504.1"/>
    </source>
</evidence>
<dbReference type="InterPro" id="IPR023198">
    <property type="entry name" value="PGP-like_dom2"/>
</dbReference>
<dbReference type="Gene3D" id="3.40.50.1000">
    <property type="entry name" value="HAD superfamily/HAD-like"/>
    <property type="match status" value="1"/>
</dbReference>
<organism evidence="1 2">
    <name type="scientific">Polaribacter butkevichii</name>
    <dbReference type="NCBI Taxonomy" id="218490"/>
    <lineage>
        <taxon>Bacteria</taxon>
        <taxon>Pseudomonadati</taxon>
        <taxon>Bacteroidota</taxon>
        <taxon>Flavobacteriia</taxon>
        <taxon>Flavobacteriales</taxon>
        <taxon>Flavobacteriaceae</taxon>
    </lineage>
</organism>
<dbReference type="AlphaFoldDB" id="A0A2P6CC69"/>
<dbReference type="SUPFAM" id="SSF56784">
    <property type="entry name" value="HAD-like"/>
    <property type="match status" value="1"/>
</dbReference>
<dbReference type="InterPro" id="IPR006439">
    <property type="entry name" value="HAD-SF_hydro_IA"/>
</dbReference>
<name>A0A2P6CC69_9FLAO</name>
<evidence type="ECO:0000313" key="2">
    <source>
        <dbReference type="Proteomes" id="UP000247345"/>
    </source>
</evidence>
<dbReference type="Pfam" id="PF13419">
    <property type="entry name" value="HAD_2"/>
    <property type="match status" value="1"/>
</dbReference>